<dbReference type="EMBL" id="OU898278">
    <property type="protein sequence ID" value="CAG9831565.1"/>
    <property type="molecule type" value="Genomic_DNA"/>
</dbReference>
<keyword evidence="1" id="KW-0175">Coiled coil</keyword>
<evidence type="ECO:0000313" key="2">
    <source>
        <dbReference type="EMBL" id="CAG9831565.1"/>
    </source>
</evidence>
<sequence length="120" mass="14405">MEMRTGVSIKIEEQSRELSEIRREPKKYRKEIRQLRQNNVTFREENTKLKKVVFQIEERIESLEKVKRRKNIVIQGLNIDTNVPETLKHEIKKFMQIELTVDVQIEKVVKLEEKVCLVDA</sequence>
<dbReference type="OrthoDB" id="6779946at2759"/>
<keyword evidence="3" id="KW-1185">Reference proteome</keyword>
<feature type="coiled-coil region" evidence="1">
    <location>
        <begin position="18"/>
        <end position="66"/>
    </location>
</feature>
<protein>
    <submittedName>
        <fullName evidence="2">Uncharacterized protein</fullName>
    </submittedName>
</protein>
<evidence type="ECO:0000313" key="3">
    <source>
        <dbReference type="Proteomes" id="UP001153709"/>
    </source>
</evidence>
<accession>A0A9N9SZS6</accession>
<dbReference type="AlphaFoldDB" id="A0A9N9SZS6"/>
<proteinExistence type="predicted"/>
<name>A0A9N9SZS6_DIABA</name>
<gene>
    <name evidence="2" type="ORF">DIABBA_LOCUS5145</name>
</gene>
<dbReference type="Proteomes" id="UP001153709">
    <property type="component" value="Chromosome 3"/>
</dbReference>
<organism evidence="2 3">
    <name type="scientific">Diabrotica balteata</name>
    <name type="common">Banded cucumber beetle</name>
    <dbReference type="NCBI Taxonomy" id="107213"/>
    <lineage>
        <taxon>Eukaryota</taxon>
        <taxon>Metazoa</taxon>
        <taxon>Ecdysozoa</taxon>
        <taxon>Arthropoda</taxon>
        <taxon>Hexapoda</taxon>
        <taxon>Insecta</taxon>
        <taxon>Pterygota</taxon>
        <taxon>Neoptera</taxon>
        <taxon>Endopterygota</taxon>
        <taxon>Coleoptera</taxon>
        <taxon>Polyphaga</taxon>
        <taxon>Cucujiformia</taxon>
        <taxon>Chrysomeloidea</taxon>
        <taxon>Chrysomelidae</taxon>
        <taxon>Galerucinae</taxon>
        <taxon>Diabroticina</taxon>
        <taxon>Diabroticites</taxon>
        <taxon>Diabrotica</taxon>
    </lineage>
</organism>
<evidence type="ECO:0000256" key="1">
    <source>
        <dbReference type="SAM" id="Coils"/>
    </source>
</evidence>
<reference evidence="2" key="1">
    <citation type="submission" date="2022-01" db="EMBL/GenBank/DDBJ databases">
        <authorList>
            <person name="King R."/>
        </authorList>
    </citation>
    <scope>NUCLEOTIDE SEQUENCE</scope>
</reference>